<dbReference type="RefSeq" id="XP_040771250.1">
    <property type="nucleotide sequence ID" value="XM_040918511.1"/>
</dbReference>
<dbReference type="InterPro" id="IPR046756">
    <property type="entry name" value="VAS1/VOA1_TM"/>
</dbReference>
<keyword evidence="4 10" id="KW-0812">Transmembrane</keyword>
<keyword evidence="6" id="KW-0256">Endoplasmic reticulum</keyword>
<evidence type="ECO:0000313" key="12">
    <source>
        <dbReference type="EMBL" id="KAF3760271.1"/>
    </source>
</evidence>
<feature type="domain" description="V-type proton ATPase subunit S1/VOA1 transmembrane" evidence="11">
    <location>
        <begin position="227"/>
        <end position="266"/>
    </location>
</feature>
<dbReference type="PANTHER" id="PTHR28285">
    <property type="entry name" value="PROTEIN BIG1"/>
    <property type="match status" value="1"/>
</dbReference>
<evidence type="ECO:0000259" key="11">
    <source>
        <dbReference type="Pfam" id="PF20520"/>
    </source>
</evidence>
<evidence type="ECO:0000256" key="1">
    <source>
        <dbReference type="ARBA" id="ARBA00004115"/>
    </source>
</evidence>
<sequence>MRYSIAAGLLASGAAAFSDSSPFLMYSTSKLSVPSEPSQLQSTASVLSTAHALLSTCPTSLYLLLTHPNAHASDLRDPATGACLALNLCGRTSAVVNSSKVATSHYGVAEVVGPEISATDLQAYIEGACSEQGKGDLAAVVVKQLDGLPLHDELLDNQEQIRRGVPGDDYTVIYFASPHEPPRRYEAEFGEAGGAEMPLELRKREWEVRAADGGNTVGSAPLFVKYQFFTPGIFMGFVAVFLMLAMLYVGLNAVASLQVSYGAFDKEMGPAAQKKTQ</sequence>
<keyword evidence="7 10" id="KW-1133">Transmembrane helix</keyword>
<dbReference type="PANTHER" id="PTHR28285:SF1">
    <property type="entry name" value="PROTEIN BIG1"/>
    <property type="match status" value="1"/>
</dbReference>
<proteinExistence type="inferred from homology"/>
<comment type="subcellular location">
    <subcellularLocation>
        <location evidence="1">Endoplasmic reticulum membrane</location>
        <topology evidence="1">Single-pass type I membrane protein</topology>
    </subcellularLocation>
</comment>
<dbReference type="EMBL" id="MU032353">
    <property type="protein sequence ID" value="KAF3760271.1"/>
    <property type="molecule type" value="Genomic_DNA"/>
</dbReference>
<feature type="transmembrane region" description="Helical" evidence="10">
    <location>
        <begin position="228"/>
        <end position="251"/>
    </location>
</feature>
<keyword evidence="13" id="KW-1185">Reference proteome</keyword>
<evidence type="ECO:0000256" key="10">
    <source>
        <dbReference type="SAM" id="Phobius"/>
    </source>
</evidence>
<dbReference type="AlphaFoldDB" id="A0A9P4XSY3"/>
<dbReference type="GO" id="GO:0005789">
    <property type="term" value="C:endoplasmic reticulum membrane"/>
    <property type="evidence" value="ECO:0007669"/>
    <property type="project" value="UniProtKB-SubCell"/>
</dbReference>
<keyword evidence="9" id="KW-0961">Cell wall biogenesis/degradation</keyword>
<evidence type="ECO:0000313" key="13">
    <source>
        <dbReference type="Proteomes" id="UP000803844"/>
    </source>
</evidence>
<dbReference type="InterPro" id="IPR037654">
    <property type="entry name" value="Big1"/>
</dbReference>
<evidence type="ECO:0000256" key="3">
    <source>
        <dbReference type="ARBA" id="ARBA00022089"/>
    </source>
</evidence>
<evidence type="ECO:0000256" key="6">
    <source>
        <dbReference type="ARBA" id="ARBA00022824"/>
    </source>
</evidence>
<organism evidence="12 13">
    <name type="scientific">Cryphonectria parasitica (strain ATCC 38755 / EP155)</name>
    <dbReference type="NCBI Taxonomy" id="660469"/>
    <lineage>
        <taxon>Eukaryota</taxon>
        <taxon>Fungi</taxon>
        <taxon>Dikarya</taxon>
        <taxon>Ascomycota</taxon>
        <taxon>Pezizomycotina</taxon>
        <taxon>Sordariomycetes</taxon>
        <taxon>Sordariomycetidae</taxon>
        <taxon>Diaporthales</taxon>
        <taxon>Cryphonectriaceae</taxon>
        <taxon>Cryphonectria-Endothia species complex</taxon>
        <taxon>Cryphonectria</taxon>
    </lineage>
</organism>
<name>A0A9P4XSY3_CRYP1</name>
<reference evidence="12" key="1">
    <citation type="journal article" date="2020" name="Phytopathology">
        <title>Genome sequence of the chestnut blight fungus Cryphonectria parasitica EP155: A fundamental resource for an archetypical invasive plant pathogen.</title>
        <authorList>
            <person name="Crouch J.A."/>
            <person name="Dawe A."/>
            <person name="Aerts A."/>
            <person name="Barry K."/>
            <person name="Churchill A.C.L."/>
            <person name="Grimwood J."/>
            <person name="Hillman B."/>
            <person name="Milgroom M.G."/>
            <person name="Pangilinan J."/>
            <person name="Smith M."/>
            <person name="Salamov A."/>
            <person name="Schmutz J."/>
            <person name="Yadav J."/>
            <person name="Grigoriev I.V."/>
            <person name="Nuss D."/>
        </authorList>
    </citation>
    <scope>NUCLEOTIDE SEQUENCE</scope>
    <source>
        <strain evidence="12">EP155</strain>
    </source>
</reference>
<dbReference type="GeneID" id="63835640"/>
<evidence type="ECO:0000256" key="9">
    <source>
        <dbReference type="ARBA" id="ARBA00023316"/>
    </source>
</evidence>
<evidence type="ECO:0000256" key="5">
    <source>
        <dbReference type="ARBA" id="ARBA00022729"/>
    </source>
</evidence>
<keyword evidence="8 10" id="KW-0472">Membrane</keyword>
<evidence type="ECO:0000256" key="4">
    <source>
        <dbReference type="ARBA" id="ARBA00022692"/>
    </source>
</evidence>
<evidence type="ECO:0000256" key="8">
    <source>
        <dbReference type="ARBA" id="ARBA00023136"/>
    </source>
</evidence>
<evidence type="ECO:0000256" key="2">
    <source>
        <dbReference type="ARBA" id="ARBA00008203"/>
    </source>
</evidence>
<dbReference type="GO" id="GO:0071555">
    <property type="term" value="P:cell wall organization"/>
    <property type="evidence" value="ECO:0007669"/>
    <property type="project" value="UniProtKB-KW"/>
</dbReference>
<dbReference type="GO" id="GO:0009272">
    <property type="term" value="P:fungal-type cell wall biogenesis"/>
    <property type="evidence" value="ECO:0007669"/>
    <property type="project" value="TreeGrafter"/>
</dbReference>
<dbReference type="OrthoDB" id="9985059at2759"/>
<evidence type="ECO:0000256" key="7">
    <source>
        <dbReference type="ARBA" id="ARBA00022989"/>
    </source>
</evidence>
<gene>
    <name evidence="12" type="ORF">M406DRAFT_283386</name>
</gene>
<protein>
    <recommendedName>
        <fullName evidence="3">Protein BIG1</fullName>
    </recommendedName>
</protein>
<comment type="caution">
    <text evidence="12">The sequence shown here is derived from an EMBL/GenBank/DDBJ whole genome shotgun (WGS) entry which is preliminary data.</text>
</comment>
<comment type="similarity">
    <text evidence="2">Belongs to the BIG1 family.</text>
</comment>
<dbReference type="GO" id="GO:0006078">
    <property type="term" value="P:(1-&gt;6)-beta-D-glucan biosynthetic process"/>
    <property type="evidence" value="ECO:0007669"/>
    <property type="project" value="TreeGrafter"/>
</dbReference>
<dbReference type="Pfam" id="PF20520">
    <property type="entry name" value="Ac45-VOA1_TM"/>
    <property type="match status" value="1"/>
</dbReference>
<accession>A0A9P4XSY3</accession>
<keyword evidence="5" id="KW-0732">Signal</keyword>
<dbReference type="Proteomes" id="UP000803844">
    <property type="component" value="Unassembled WGS sequence"/>
</dbReference>